<dbReference type="AlphaFoldDB" id="A0A8T2WNR9"/>
<organism evidence="1 2">
    <name type="scientific">Populus deltoides</name>
    <name type="common">Eastern poplar</name>
    <name type="synonym">Eastern cottonwood</name>
    <dbReference type="NCBI Taxonomy" id="3696"/>
    <lineage>
        <taxon>Eukaryota</taxon>
        <taxon>Viridiplantae</taxon>
        <taxon>Streptophyta</taxon>
        <taxon>Embryophyta</taxon>
        <taxon>Tracheophyta</taxon>
        <taxon>Spermatophyta</taxon>
        <taxon>Magnoliopsida</taxon>
        <taxon>eudicotyledons</taxon>
        <taxon>Gunneridae</taxon>
        <taxon>Pentapetalae</taxon>
        <taxon>rosids</taxon>
        <taxon>fabids</taxon>
        <taxon>Malpighiales</taxon>
        <taxon>Salicaceae</taxon>
        <taxon>Saliceae</taxon>
        <taxon>Populus</taxon>
    </lineage>
</organism>
<dbReference type="Proteomes" id="UP000807159">
    <property type="component" value="Chromosome 18"/>
</dbReference>
<evidence type="ECO:0000313" key="1">
    <source>
        <dbReference type="EMBL" id="KAH8482506.1"/>
    </source>
</evidence>
<protein>
    <submittedName>
        <fullName evidence="1">Uncharacterized protein</fullName>
    </submittedName>
</protein>
<evidence type="ECO:0000313" key="2">
    <source>
        <dbReference type="Proteomes" id="UP000807159"/>
    </source>
</evidence>
<proteinExistence type="predicted"/>
<name>A0A8T2WNR9_POPDE</name>
<comment type="caution">
    <text evidence="1">The sequence shown here is derived from an EMBL/GenBank/DDBJ whole genome shotgun (WGS) entry which is preliminary data.</text>
</comment>
<reference evidence="1" key="1">
    <citation type="journal article" date="2021" name="J. Hered.">
        <title>Genome Assembly of Salicaceae Populus deltoides (Eastern Cottonwood) I-69 Based on Nanopore Sequencing and Hi-C Technologies.</title>
        <authorList>
            <person name="Bai S."/>
            <person name="Wu H."/>
            <person name="Zhang J."/>
            <person name="Pan Z."/>
            <person name="Zhao W."/>
            <person name="Li Z."/>
            <person name="Tong C."/>
        </authorList>
    </citation>
    <scope>NUCLEOTIDE SEQUENCE</scope>
    <source>
        <tissue evidence="1">Leaf</tissue>
    </source>
</reference>
<gene>
    <name evidence="1" type="ORF">H0E87_029808</name>
</gene>
<sequence>MSPETQHQNHSFSLSCRLPCPSKPSIFVFFQHSTGIGLLPQENSTHLLLDSGGSSMTNTDFRRSVYGLKEEVDEHAFPQNLQLGIADAEEDATLDCGGLLKATTEERVAAPAVACSWCSIEKVDRSLEVQLAAVPRPVQDE</sequence>
<accession>A0A8T2WNR9</accession>
<keyword evidence="2" id="KW-1185">Reference proteome</keyword>
<dbReference type="EMBL" id="JACEGQ020000018">
    <property type="protein sequence ID" value="KAH8482506.1"/>
    <property type="molecule type" value="Genomic_DNA"/>
</dbReference>